<sequence>MSKLVAKLGSALAVAIAFLWLTILGSSMVWIKSSSVIVNFQVTLMSVYTSKGTVSSFLSFVGQLLRAGGLMDRYMERSMWMEDALTEFCGAGVDGVFKWCGMWSMVTYGSWFMLFSILLTVTCLLAGGCFTYYYSNIHATATGRTCCKVFYGLAPLFALFGLVIYCMCTLEFGKDAVLKGQFAPHSMYSPGFVYAWFLAVCSWLPLYSLVVFMRRDPLEKQHAEDEEDHLLNQQEVHANKYGAPADPCCAGAPGAGAYAGGYGAAAASSYGGPAIGPDGFTPSYGAPANPYGAPANPYGAPAPGAYPPGAEAYAPSYGSSASPYGAPPPGAETYAPSYGSAPGPYGGPGPEATGGAYGGMPGPYGAPAPGPEAMGGGYGAAPGPYGAPTFGGEAPGGPYGAPAPVAEAYTSSFATTATLHGGGPPAPAPGGDPYGYGGQGAQYGSPDPSAPPPSQPGYGGSW</sequence>
<evidence type="ECO:0000256" key="1">
    <source>
        <dbReference type="SAM" id="MobiDB-lite"/>
    </source>
</evidence>
<keyword evidence="2" id="KW-0472">Membrane</keyword>
<feature type="compositionally biased region" description="Gly residues" evidence="1">
    <location>
        <begin position="432"/>
        <end position="441"/>
    </location>
</feature>
<feature type="transmembrane region" description="Helical" evidence="2">
    <location>
        <begin position="192"/>
        <end position="212"/>
    </location>
</feature>
<organism evidence="3">
    <name type="scientific">Alexandrium catenella</name>
    <name type="common">Red tide dinoflagellate</name>
    <name type="synonym">Gonyaulax catenella</name>
    <dbReference type="NCBI Taxonomy" id="2925"/>
    <lineage>
        <taxon>Eukaryota</taxon>
        <taxon>Sar</taxon>
        <taxon>Alveolata</taxon>
        <taxon>Dinophyceae</taxon>
        <taxon>Gonyaulacales</taxon>
        <taxon>Pyrocystaceae</taxon>
        <taxon>Alexandrium</taxon>
    </lineage>
</organism>
<dbReference type="EMBL" id="HBGE01058586">
    <property type="protein sequence ID" value="CAD9158394.1"/>
    <property type="molecule type" value="Transcribed_RNA"/>
</dbReference>
<feature type="transmembrane region" description="Helical" evidence="2">
    <location>
        <begin position="111"/>
        <end position="134"/>
    </location>
</feature>
<dbReference type="AlphaFoldDB" id="A0A7S1R7N6"/>
<feature type="transmembrane region" description="Helical" evidence="2">
    <location>
        <begin position="146"/>
        <end position="172"/>
    </location>
</feature>
<keyword evidence="2" id="KW-0812">Transmembrane</keyword>
<feature type="transmembrane region" description="Helical" evidence="2">
    <location>
        <begin position="12"/>
        <end position="31"/>
    </location>
</feature>
<feature type="region of interest" description="Disordered" evidence="1">
    <location>
        <begin position="416"/>
        <end position="462"/>
    </location>
</feature>
<proteinExistence type="predicted"/>
<evidence type="ECO:0000313" key="3">
    <source>
        <dbReference type="EMBL" id="CAD9158394.1"/>
    </source>
</evidence>
<accession>A0A7S1R7N6</accession>
<reference evidence="3" key="1">
    <citation type="submission" date="2021-01" db="EMBL/GenBank/DDBJ databases">
        <authorList>
            <person name="Corre E."/>
            <person name="Pelletier E."/>
            <person name="Niang G."/>
            <person name="Scheremetjew M."/>
            <person name="Finn R."/>
            <person name="Kale V."/>
            <person name="Holt S."/>
            <person name="Cochrane G."/>
            <person name="Meng A."/>
            <person name="Brown T."/>
            <person name="Cohen L."/>
        </authorList>
    </citation>
    <scope>NUCLEOTIDE SEQUENCE</scope>
    <source>
        <strain evidence="3">OF101</strain>
    </source>
</reference>
<evidence type="ECO:0000256" key="2">
    <source>
        <dbReference type="SAM" id="Phobius"/>
    </source>
</evidence>
<protein>
    <submittedName>
        <fullName evidence="3">Uncharacterized protein</fullName>
    </submittedName>
</protein>
<gene>
    <name evidence="3" type="ORF">ACAT0790_LOCUS35225</name>
</gene>
<keyword evidence="2" id="KW-1133">Transmembrane helix</keyword>
<name>A0A7S1R7N6_ALECA</name>